<name>A0AAW0NY22_9GOBI</name>
<protein>
    <recommendedName>
        <fullName evidence="5">L1 transposable element RRM domain-containing protein</fullName>
    </recommendedName>
</protein>
<feature type="coiled-coil region" evidence="1">
    <location>
        <begin position="38"/>
        <end position="102"/>
    </location>
</feature>
<keyword evidence="4" id="KW-1185">Reference proteome</keyword>
<feature type="region of interest" description="Disordered" evidence="2">
    <location>
        <begin position="225"/>
        <end position="259"/>
    </location>
</feature>
<organism evidence="3 4">
    <name type="scientific">Mugilogobius chulae</name>
    <name type="common">yellowstripe goby</name>
    <dbReference type="NCBI Taxonomy" id="88201"/>
    <lineage>
        <taxon>Eukaryota</taxon>
        <taxon>Metazoa</taxon>
        <taxon>Chordata</taxon>
        <taxon>Craniata</taxon>
        <taxon>Vertebrata</taxon>
        <taxon>Euteleostomi</taxon>
        <taxon>Actinopterygii</taxon>
        <taxon>Neopterygii</taxon>
        <taxon>Teleostei</taxon>
        <taxon>Neoteleostei</taxon>
        <taxon>Acanthomorphata</taxon>
        <taxon>Gobiaria</taxon>
        <taxon>Gobiiformes</taxon>
        <taxon>Gobioidei</taxon>
        <taxon>Gobiidae</taxon>
        <taxon>Gobionellinae</taxon>
        <taxon>Mugilogobius</taxon>
    </lineage>
</organism>
<dbReference type="EMBL" id="JBBPFD010000011">
    <property type="protein sequence ID" value="KAK7907120.1"/>
    <property type="molecule type" value="Genomic_DNA"/>
</dbReference>
<proteinExistence type="predicted"/>
<reference evidence="4" key="1">
    <citation type="submission" date="2024-04" db="EMBL/GenBank/DDBJ databases">
        <title>Salinicola lusitanus LLJ914,a marine bacterium isolated from the Okinawa Trough.</title>
        <authorList>
            <person name="Li J."/>
        </authorList>
    </citation>
    <scope>NUCLEOTIDE SEQUENCE [LARGE SCALE GENOMIC DNA]</scope>
</reference>
<sequence>MSCTRQKERKEADSLSNNVLHELKLLNSKIDGLQITFEEQLNSKVNSLRDSLQHMVNENKECLKAEFSQKTKELQDNMDLERSILIQRIEKLEAKLDRTREKTCTRFDPDVSVIISGLLYTEEEDVPGLVNELLAEGLQWEPPRGGGVVAAERTRNRGGRPGVIKVEFGSVQEKISVLRKKQVLRGNAKYKQVYIRSAKTHTERLIELNFKTLLDQMPSGGQFYITGNGRVRKRQSVGEPRGGAVGEGDNSEETRRTDI</sequence>
<dbReference type="AlphaFoldDB" id="A0AAW0NY22"/>
<gene>
    <name evidence="3" type="ORF">WMY93_015732</name>
</gene>
<evidence type="ECO:0000313" key="4">
    <source>
        <dbReference type="Proteomes" id="UP001460270"/>
    </source>
</evidence>
<evidence type="ECO:0008006" key="5">
    <source>
        <dbReference type="Google" id="ProtNLM"/>
    </source>
</evidence>
<evidence type="ECO:0000256" key="1">
    <source>
        <dbReference type="SAM" id="Coils"/>
    </source>
</evidence>
<evidence type="ECO:0000256" key="2">
    <source>
        <dbReference type="SAM" id="MobiDB-lite"/>
    </source>
</evidence>
<evidence type="ECO:0000313" key="3">
    <source>
        <dbReference type="EMBL" id="KAK7907120.1"/>
    </source>
</evidence>
<accession>A0AAW0NY22</accession>
<keyword evidence="1" id="KW-0175">Coiled coil</keyword>
<comment type="caution">
    <text evidence="3">The sequence shown here is derived from an EMBL/GenBank/DDBJ whole genome shotgun (WGS) entry which is preliminary data.</text>
</comment>
<dbReference type="Proteomes" id="UP001460270">
    <property type="component" value="Unassembled WGS sequence"/>
</dbReference>